<dbReference type="CDD" id="cd19756">
    <property type="entry name" value="Bbox2"/>
    <property type="match status" value="1"/>
</dbReference>
<dbReference type="PROSITE" id="PS50119">
    <property type="entry name" value="ZF_BBOX"/>
    <property type="match status" value="1"/>
</dbReference>
<proteinExistence type="predicted"/>
<evidence type="ECO:0000259" key="2">
    <source>
        <dbReference type="PROSITE" id="PS50119"/>
    </source>
</evidence>
<sequence length="336" mass="35659">VSPVSYCTECREMLCRDCSVGPKHSGHTVALLADLSRRAPAEIVSSIPLIEQAVSRLAGLKGVLTRVISANNSNKDTLERQIDAHYDRIVEEANQHRRHAHLELANAAAGGSAPVTAILSRIGVLQSTSSLLRDEIKTARGEGGSAQIDLLFRLRDLRSSLSELTLVSEVYTAAPAREGGVVVTAANFQPGCIVERNPSVWRYGDVDGGEGGRGALLALQGASSASVRWASEPRNSSIGTFSLHTESGESSLVYSADQTPIDLASPRVSKTATLSAPSTSLSLGEGKMLQRLREAQGQLRVLTTSLEKGSAATPHSSTVTIQSLRLGKEVVCDFVH</sequence>
<dbReference type="SUPFAM" id="SSF159034">
    <property type="entry name" value="Mib/herc2 domain-like"/>
    <property type="match status" value="1"/>
</dbReference>
<evidence type="ECO:0000313" key="3">
    <source>
        <dbReference type="EMBL" id="GIQ86468.1"/>
    </source>
</evidence>
<keyword evidence="1" id="KW-0862">Zinc</keyword>
<keyword evidence="1" id="KW-0479">Metal-binding</keyword>
<evidence type="ECO:0000313" key="4">
    <source>
        <dbReference type="Proteomes" id="UP000265618"/>
    </source>
</evidence>
<keyword evidence="1" id="KW-0863">Zinc-finger</keyword>
<dbReference type="GO" id="GO:0008270">
    <property type="term" value="F:zinc ion binding"/>
    <property type="evidence" value="ECO:0007669"/>
    <property type="project" value="UniProtKB-KW"/>
</dbReference>
<dbReference type="AlphaFoldDB" id="A0A9K3D279"/>
<dbReference type="Proteomes" id="UP000265618">
    <property type="component" value="Unassembled WGS sequence"/>
</dbReference>
<dbReference type="Gene3D" id="2.30.30.40">
    <property type="entry name" value="SH3 Domains"/>
    <property type="match status" value="1"/>
</dbReference>
<feature type="domain" description="B box-type" evidence="2">
    <location>
        <begin position="6"/>
        <end position="32"/>
    </location>
</feature>
<feature type="non-terminal residue" evidence="3">
    <location>
        <position position="1"/>
    </location>
</feature>
<dbReference type="EMBL" id="BDIP01002551">
    <property type="protein sequence ID" value="GIQ86468.1"/>
    <property type="molecule type" value="Genomic_DNA"/>
</dbReference>
<reference evidence="3 4" key="1">
    <citation type="journal article" date="2018" name="PLoS ONE">
        <title>The draft genome of Kipferlia bialata reveals reductive genome evolution in fornicate parasites.</title>
        <authorList>
            <person name="Tanifuji G."/>
            <person name="Takabayashi S."/>
            <person name="Kume K."/>
            <person name="Takagi M."/>
            <person name="Nakayama T."/>
            <person name="Kamikawa R."/>
            <person name="Inagaki Y."/>
            <person name="Hashimoto T."/>
        </authorList>
    </citation>
    <scope>NUCLEOTIDE SEQUENCE [LARGE SCALE GENOMIC DNA]</scope>
    <source>
        <strain evidence="3">NY0173</strain>
    </source>
</reference>
<name>A0A9K3D279_9EUKA</name>
<dbReference type="Gene3D" id="3.30.160.60">
    <property type="entry name" value="Classic Zinc Finger"/>
    <property type="match status" value="1"/>
</dbReference>
<dbReference type="SUPFAM" id="SSF57845">
    <property type="entry name" value="B-box zinc-binding domain"/>
    <property type="match status" value="1"/>
</dbReference>
<organism evidence="3 4">
    <name type="scientific">Kipferlia bialata</name>
    <dbReference type="NCBI Taxonomy" id="797122"/>
    <lineage>
        <taxon>Eukaryota</taxon>
        <taxon>Metamonada</taxon>
        <taxon>Carpediemonas-like organisms</taxon>
        <taxon>Kipferlia</taxon>
    </lineage>
</organism>
<evidence type="ECO:0000256" key="1">
    <source>
        <dbReference type="PROSITE-ProRule" id="PRU00024"/>
    </source>
</evidence>
<dbReference type="InterPro" id="IPR000315">
    <property type="entry name" value="Znf_B-box"/>
</dbReference>
<dbReference type="Pfam" id="PF00643">
    <property type="entry name" value="zf-B_box"/>
    <property type="match status" value="1"/>
</dbReference>
<protein>
    <recommendedName>
        <fullName evidence="2">B box-type domain-containing protein</fullName>
    </recommendedName>
</protein>
<comment type="caution">
    <text evidence="3">The sequence shown here is derived from an EMBL/GenBank/DDBJ whole genome shotgun (WGS) entry which is preliminary data.</text>
</comment>
<keyword evidence="4" id="KW-1185">Reference proteome</keyword>
<accession>A0A9K3D279</accession>
<gene>
    <name evidence="3" type="ORF">KIPB_008330</name>
</gene>
<dbReference type="InterPro" id="IPR037252">
    <property type="entry name" value="Mib_Herc2_sf"/>
</dbReference>
<dbReference type="GO" id="GO:0004842">
    <property type="term" value="F:ubiquitin-protein transferase activity"/>
    <property type="evidence" value="ECO:0007669"/>
    <property type="project" value="InterPro"/>
</dbReference>